<feature type="coiled-coil region" evidence="1">
    <location>
        <begin position="57"/>
        <end position="84"/>
    </location>
</feature>
<gene>
    <name evidence="3" type="ORF">DWG20_11010</name>
</gene>
<evidence type="ECO:0000313" key="4">
    <source>
        <dbReference type="Proteomes" id="UP000254537"/>
    </source>
</evidence>
<dbReference type="InterPro" id="IPR003607">
    <property type="entry name" value="HD/PDEase_dom"/>
</dbReference>
<evidence type="ECO:0000313" key="3">
    <source>
        <dbReference type="EMBL" id="AXK39929.1"/>
    </source>
</evidence>
<dbReference type="Proteomes" id="UP000254537">
    <property type="component" value="Chromosome"/>
</dbReference>
<evidence type="ECO:0000259" key="2">
    <source>
        <dbReference type="PROSITE" id="PS51832"/>
    </source>
</evidence>
<dbReference type="Gene3D" id="1.10.3210.10">
    <property type="entry name" value="Hypothetical protein af1432"/>
    <property type="match status" value="1"/>
</dbReference>
<feature type="domain" description="HD-GYP" evidence="2">
    <location>
        <begin position="125"/>
        <end position="320"/>
    </location>
</feature>
<dbReference type="InterPro" id="IPR052020">
    <property type="entry name" value="Cyclic_di-GMP/3'3'-cGAMP_PDE"/>
</dbReference>
<dbReference type="AlphaFoldDB" id="A0A345Y7M7"/>
<dbReference type="GO" id="GO:0008081">
    <property type="term" value="F:phosphoric diester hydrolase activity"/>
    <property type="evidence" value="ECO:0007669"/>
    <property type="project" value="UniProtKB-ARBA"/>
</dbReference>
<dbReference type="OrthoDB" id="9774747at2"/>
<dbReference type="RefSeq" id="WP_115433859.1">
    <property type="nucleotide sequence ID" value="NZ_CP031337.1"/>
</dbReference>
<reference evidence="3 4" key="1">
    <citation type="submission" date="2018-07" db="EMBL/GenBank/DDBJ databases">
        <title>Crenobacter cavernae sp. nov., isolated from a karst cave.</title>
        <authorList>
            <person name="Zhu H."/>
        </authorList>
    </citation>
    <scope>NUCLEOTIDE SEQUENCE [LARGE SCALE GENOMIC DNA]</scope>
    <source>
        <strain evidence="3 4">K1W11S-77</strain>
    </source>
</reference>
<dbReference type="EMBL" id="CP031337">
    <property type="protein sequence ID" value="AXK39929.1"/>
    <property type="molecule type" value="Genomic_DNA"/>
</dbReference>
<name>A0A345Y7M7_9NEIS</name>
<dbReference type="PROSITE" id="PS51832">
    <property type="entry name" value="HD_GYP"/>
    <property type="match status" value="1"/>
</dbReference>
<organism evidence="3 4">
    <name type="scientific">Crenobacter cavernae</name>
    <dbReference type="NCBI Taxonomy" id="2290923"/>
    <lineage>
        <taxon>Bacteria</taxon>
        <taxon>Pseudomonadati</taxon>
        <taxon>Pseudomonadota</taxon>
        <taxon>Betaproteobacteria</taxon>
        <taxon>Neisseriales</taxon>
        <taxon>Neisseriaceae</taxon>
        <taxon>Crenobacter</taxon>
    </lineage>
</organism>
<protein>
    <submittedName>
        <fullName evidence="3">HD domain-containing protein</fullName>
    </submittedName>
</protein>
<dbReference type="KEGG" id="ccah:DWG20_11010"/>
<proteinExistence type="predicted"/>
<dbReference type="CDD" id="cd00077">
    <property type="entry name" value="HDc"/>
    <property type="match status" value="1"/>
</dbReference>
<evidence type="ECO:0000256" key="1">
    <source>
        <dbReference type="SAM" id="Coils"/>
    </source>
</evidence>
<dbReference type="PANTHER" id="PTHR45228">
    <property type="entry name" value="CYCLIC DI-GMP PHOSPHODIESTERASE TM_0186-RELATED"/>
    <property type="match status" value="1"/>
</dbReference>
<dbReference type="PANTHER" id="PTHR45228:SF4">
    <property type="entry name" value="LIPOPROTEIN"/>
    <property type="match status" value="1"/>
</dbReference>
<accession>A0A345Y7M7</accession>
<keyword evidence="1" id="KW-0175">Coiled coil</keyword>
<dbReference type="InterPro" id="IPR037522">
    <property type="entry name" value="HD_GYP_dom"/>
</dbReference>
<dbReference type="SUPFAM" id="SSF109604">
    <property type="entry name" value="HD-domain/PDEase-like"/>
    <property type="match status" value="1"/>
</dbReference>
<sequence length="386" mass="42008">MSESPNKAKLHPLLVRVGKELQVDVYAKNGILLLKKGHYVLSPEQRDKLLTVGLGDADEVEARLEREKRERAAAQREAEEAARPKNPLIELDFLTRRIQGLLNHALAVHGFADAIRDVADGLARLAERTPDGLIAACLLVPFSDYGSSHSLRTAALLAVLGKRLGLAPAEHKTLLCAALTMNVSVTLLHNQLAQQGGPLTTEQREAMFAHPILGSAILREAGVDDERWHDLVQQHHEDHDGSGYPMGLTRDEIDPLAHLLRLVDVLAALLVSNAQRPGQLPSAALARLFKGECGAFDATYVAVLIKELGIYPPGSFVRLASNEIAVVTQRRDKANEPKVAALRKVDGPPYAEPLPRDTHNAMHKIVEAAPAAAAGVRPAFLVRLWK</sequence>
<dbReference type="Pfam" id="PF13487">
    <property type="entry name" value="HD_5"/>
    <property type="match status" value="1"/>
</dbReference>